<dbReference type="VEuPathDB" id="FungiDB:PTTG_27552"/>
<accession>A0A180GIW4</accession>
<evidence type="ECO:0000313" key="4">
    <source>
        <dbReference type="EnsemblFungi" id="PTTG_27552-t43_1-p1"/>
    </source>
</evidence>
<gene>
    <name evidence="3" type="ORF">PTTG_27552</name>
</gene>
<dbReference type="STRING" id="630390.A0A180GIW4"/>
<keyword evidence="5" id="KW-1185">Reference proteome</keyword>
<dbReference type="Pfam" id="PF20231">
    <property type="entry name" value="DUF6589"/>
    <property type="match status" value="1"/>
</dbReference>
<dbReference type="EnsemblFungi" id="PTTG_27552-t43_1">
    <property type="protein sequence ID" value="PTTG_27552-t43_1-p1"/>
    <property type="gene ID" value="PTTG_27552"/>
</dbReference>
<feature type="compositionally biased region" description="Acidic residues" evidence="1">
    <location>
        <begin position="137"/>
        <end position="146"/>
    </location>
</feature>
<evidence type="ECO:0000256" key="1">
    <source>
        <dbReference type="SAM" id="MobiDB-lite"/>
    </source>
</evidence>
<dbReference type="OrthoDB" id="2499224at2759"/>
<name>A0A180GIW4_PUCT1</name>
<proteinExistence type="predicted"/>
<reference evidence="4 5" key="3">
    <citation type="journal article" date="2017" name="G3 (Bethesda)">
        <title>Comparative analysis highlights variable genome content of wheat rusts and divergence of the mating loci.</title>
        <authorList>
            <person name="Cuomo C.A."/>
            <person name="Bakkeren G."/>
            <person name="Khalil H.B."/>
            <person name="Panwar V."/>
            <person name="Joly D."/>
            <person name="Linning R."/>
            <person name="Sakthikumar S."/>
            <person name="Song X."/>
            <person name="Adiconis X."/>
            <person name="Fan L."/>
            <person name="Goldberg J.M."/>
            <person name="Levin J.Z."/>
            <person name="Young S."/>
            <person name="Zeng Q."/>
            <person name="Anikster Y."/>
            <person name="Bruce M."/>
            <person name="Wang M."/>
            <person name="Yin C."/>
            <person name="McCallum B."/>
            <person name="Szabo L.J."/>
            <person name="Hulbert S."/>
            <person name="Chen X."/>
            <person name="Fellers J.P."/>
        </authorList>
    </citation>
    <scope>NUCLEOTIDE SEQUENCE</scope>
    <source>
        <strain evidence="4">isolate 1-1 / race 1 (BBBD)</strain>
        <strain evidence="5">Isolate 1-1 / race 1 (BBBD)</strain>
    </source>
</reference>
<dbReference type="EMBL" id="ADAS02000060">
    <property type="protein sequence ID" value="OAV92716.1"/>
    <property type="molecule type" value="Genomic_DNA"/>
</dbReference>
<sequence length="527" mass="58561">MVRQNIQFNHKKRIQTETSKITAICNRTKRGWQSTLKLFGTLSAFVCQKKKGKAQWDKYILDEATEIVQMQKPPSGAYPEGAYHSTKSITKDIFSPESKHTRDHELVTAHMPFLFQSIYRKLSFQPGTATNPHLANDDDEPMEENDSIPPTDLDGNGVNPTDEIDMNSPFDHNKQAYMVAKTICAMVAFVKNQRNNSPQLTNSVTFLASGVTDWVSVFLNYIGLSSSQRTAQLALNTLGRRSRLQISQAIAKPIAPSLGAFLCFDNLDFKQRVHTKSVGHSSRMFHGTWGYVHHPNPKLVSLVLASDLTVESYQQAMSNASSFDVHSQMFLPTPQEEVQWELVIKSQITSALLDHLATQADSYVSVNKNPPVVKQISAKIPDITMLKLMIGSDNSAQGAGEVFNAIVDQSTASIFDFASRVQVVDGDLATCTNITNLQTHRIPSRHKEESLLNIVTILGGAHTLWNIGQAIYSKHLGDTSDACDSGAWRILDGLGIPFKKMLDKKDFTSMIKNIKKIQKASLVHCLI</sequence>
<evidence type="ECO:0000313" key="3">
    <source>
        <dbReference type="EMBL" id="OAV92716.1"/>
    </source>
</evidence>
<protein>
    <recommendedName>
        <fullName evidence="2">DUF6589 domain-containing protein</fullName>
    </recommendedName>
</protein>
<evidence type="ECO:0000313" key="5">
    <source>
        <dbReference type="Proteomes" id="UP000005240"/>
    </source>
</evidence>
<dbReference type="InterPro" id="IPR046496">
    <property type="entry name" value="DUF6589"/>
</dbReference>
<reference evidence="3" key="2">
    <citation type="submission" date="2016-05" db="EMBL/GenBank/DDBJ databases">
        <title>Comparative analysis highlights variable genome content of wheat rusts and divergence of the mating loci.</title>
        <authorList>
            <person name="Cuomo C.A."/>
            <person name="Bakkeren G."/>
            <person name="Szabo L."/>
            <person name="Khalil H."/>
            <person name="Joly D."/>
            <person name="Goldberg J."/>
            <person name="Young S."/>
            <person name="Zeng Q."/>
            <person name="Fellers J."/>
        </authorList>
    </citation>
    <scope>NUCLEOTIDE SEQUENCE [LARGE SCALE GENOMIC DNA]</scope>
    <source>
        <strain evidence="3">1-1 BBBD Race 1</strain>
    </source>
</reference>
<dbReference type="AlphaFoldDB" id="A0A180GIW4"/>
<organism evidence="3">
    <name type="scientific">Puccinia triticina (isolate 1-1 / race 1 (BBBD))</name>
    <name type="common">Brown leaf rust fungus</name>
    <dbReference type="NCBI Taxonomy" id="630390"/>
    <lineage>
        <taxon>Eukaryota</taxon>
        <taxon>Fungi</taxon>
        <taxon>Dikarya</taxon>
        <taxon>Basidiomycota</taxon>
        <taxon>Pucciniomycotina</taxon>
        <taxon>Pucciniomycetes</taxon>
        <taxon>Pucciniales</taxon>
        <taxon>Pucciniaceae</taxon>
        <taxon>Puccinia</taxon>
    </lineage>
</organism>
<dbReference type="Proteomes" id="UP000005240">
    <property type="component" value="Unassembled WGS sequence"/>
</dbReference>
<feature type="domain" description="DUF6589" evidence="2">
    <location>
        <begin position="327"/>
        <end position="526"/>
    </location>
</feature>
<reference evidence="3" key="1">
    <citation type="submission" date="2009-11" db="EMBL/GenBank/DDBJ databases">
        <authorList>
            <consortium name="The Broad Institute Genome Sequencing Platform"/>
            <person name="Ward D."/>
            <person name="Feldgarden M."/>
            <person name="Earl A."/>
            <person name="Young S.K."/>
            <person name="Zeng Q."/>
            <person name="Koehrsen M."/>
            <person name="Alvarado L."/>
            <person name="Berlin A."/>
            <person name="Bochicchio J."/>
            <person name="Borenstein D."/>
            <person name="Chapman S.B."/>
            <person name="Chen Z."/>
            <person name="Engels R."/>
            <person name="Freedman E."/>
            <person name="Gellesch M."/>
            <person name="Goldberg J."/>
            <person name="Griggs A."/>
            <person name="Gujja S."/>
            <person name="Heilman E."/>
            <person name="Heiman D."/>
            <person name="Hepburn T."/>
            <person name="Howarth C."/>
            <person name="Jen D."/>
            <person name="Larson L."/>
            <person name="Lewis B."/>
            <person name="Mehta T."/>
            <person name="Park D."/>
            <person name="Pearson M."/>
            <person name="Roberts A."/>
            <person name="Saif S."/>
            <person name="Shea T."/>
            <person name="Shenoy N."/>
            <person name="Sisk P."/>
            <person name="Stolte C."/>
            <person name="Sykes S."/>
            <person name="Thomson T."/>
            <person name="Walk T."/>
            <person name="White J."/>
            <person name="Yandava C."/>
            <person name="Izard J."/>
            <person name="Baranova O.V."/>
            <person name="Blanton J.M."/>
            <person name="Tanner A.C."/>
            <person name="Dewhirst F.E."/>
            <person name="Haas B."/>
            <person name="Nusbaum C."/>
            <person name="Birren B."/>
        </authorList>
    </citation>
    <scope>NUCLEOTIDE SEQUENCE [LARGE SCALE GENOMIC DNA]</scope>
    <source>
        <strain evidence="3">1-1 BBBD Race 1</strain>
    </source>
</reference>
<evidence type="ECO:0000259" key="2">
    <source>
        <dbReference type="Pfam" id="PF20231"/>
    </source>
</evidence>
<reference evidence="4" key="4">
    <citation type="submission" date="2025-05" db="UniProtKB">
        <authorList>
            <consortium name="EnsemblFungi"/>
        </authorList>
    </citation>
    <scope>IDENTIFICATION</scope>
    <source>
        <strain evidence="4">isolate 1-1 / race 1 (BBBD)</strain>
    </source>
</reference>
<feature type="region of interest" description="Disordered" evidence="1">
    <location>
        <begin position="129"/>
        <end position="155"/>
    </location>
</feature>